<reference evidence="2" key="2">
    <citation type="journal article" date="2022" name="Microbiol. Resour. Announc.">
        <title>Metagenome Sequencing to Explore Phylogenomics of Terrestrial Cyanobacteria.</title>
        <authorList>
            <person name="Ward R.D."/>
            <person name="Stajich J.E."/>
            <person name="Johansen J.R."/>
            <person name="Huntemann M."/>
            <person name="Clum A."/>
            <person name="Foster B."/>
            <person name="Foster B."/>
            <person name="Roux S."/>
            <person name="Palaniappan K."/>
            <person name="Varghese N."/>
            <person name="Mukherjee S."/>
            <person name="Reddy T.B.K."/>
            <person name="Daum C."/>
            <person name="Copeland A."/>
            <person name="Chen I.A."/>
            <person name="Ivanova N.N."/>
            <person name="Kyrpides N.C."/>
            <person name="Shapiro N."/>
            <person name="Eloe-Fadrosh E.A."/>
            <person name="Pietrasiak N."/>
        </authorList>
    </citation>
    <scope>NUCLEOTIDE SEQUENCE</scope>
    <source>
        <strain evidence="2">UHER 2000/2452</strain>
    </source>
</reference>
<proteinExistence type="predicted"/>
<dbReference type="PANTHER" id="PTHR45947">
    <property type="entry name" value="SULFOQUINOVOSYL TRANSFERASE SQD2"/>
    <property type="match status" value="1"/>
</dbReference>
<organism evidence="2 3">
    <name type="scientific">Drouetiella hepatica Uher 2000/2452</name>
    <dbReference type="NCBI Taxonomy" id="904376"/>
    <lineage>
        <taxon>Bacteria</taxon>
        <taxon>Bacillati</taxon>
        <taxon>Cyanobacteriota</taxon>
        <taxon>Cyanophyceae</taxon>
        <taxon>Oculatellales</taxon>
        <taxon>Oculatellaceae</taxon>
        <taxon>Drouetiella</taxon>
    </lineage>
</organism>
<dbReference type="PANTHER" id="PTHR45947:SF3">
    <property type="entry name" value="SULFOQUINOVOSYL TRANSFERASE SQD2"/>
    <property type="match status" value="1"/>
</dbReference>
<dbReference type="InterPro" id="IPR050194">
    <property type="entry name" value="Glycosyltransferase_grp1"/>
</dbReference>
<gene>
    <name evidence="2" type="ORF">KME15_11205</name>
</gene>
<reference evidence="2" key="1">
    <citation type="submission" date="2021-05" db="EMBL/GenBank/DDBJ databases">
        <authorList>
            <person name="Pietrasiak N."/>
            <person name="Ward R."/>
            <person name="Stajich J.E."/>
            <person name="Kurbessoian T."/>
        </authorList>
    </citation>
    <scope>NUCLEOTIDE SEQUENCE</scope>
    <source>
        <strain evidence="2">UHER 2000/2452</strain>
    </source>
</reference>
<evidence type="ECO:0000313" key="2">
    <source>
        <dbReference type="EMBL" id="MBW4659234.1"/>
    </source>
</evidence>
<evidence type="ECO:0000259" key="1">
    <source>
        <dbReference type="Pfam" id="PF00534"/>
    </source>
</evidence>
<dbReference type="CDD" id="cd03801">
    <property type="entry name" value="GT4_PimA-like"/>
    <property type="match status" value="1"/>
</dbReference>
<dbReference type="AlphaFoldDB" id="A0A951QAY1"/>
<sequence>MKLLLSAYACEPNRGSEEGVGWNVVMQAAKHHEVWVLTRSFYRSAVEAELNRQQLSNLHFIYFDPFNWTADWRDTQGAVQFHYYLWQIQAYFIGRSLQKEIKFDVIRHVTYVKYWSPSFLSLLSVPFIWGPVGGGESAPKPFWKDFSLYGQTYETLRTWAQRIGELDPFTRMTARRSLLAQATTDDTAKRLAYLGAQNIHLCSESGLSKDEIERLAQQPLPPSAPIRFISMGRLLHWKAYHLSIMAFHTANIPDAEYWLLGNGSERKRLEALCEKLNISSQVKFFGRLPREETLARLAQCHVLVHPSLHDSGGWTCLEGMAAGRPVICLNLGGPAMQVTHETGIKVPAHNPEQTIQDLANAMNRLAQDAELRLRLGQAGQQRVKDEFSWDAIGQAFDETYKQIAKLAS</sequence>
<dbReference type="InterPro" id="IPR001296">
    <property type="entry name" value="Glyco_trans_1"/>
</dbReference>
<dbReference type="GO" id="GO:0016757">
    <property type="term" value="F:glycosyltransferase activity"/>
    <property type="evidence" value="ECO:0007669"/>
    <property type="project" value="InterPro"/>
</dbReference>
<evidence type="ECO:0000313" key="3">
    <source>
        <dbReference type="Proteomes" id="UP000757435"/>
    </source>
</evidence>
<feature type="domain" description="Glycosyl transferase family 1" evidence="1">
    <location>
        <begin position="213"/>
        <end position="382"/>
    </location>
</feature>
<dbReference type="Pfam" id="PF00534">
    <property type="entry name" value="Glycos_transf_1"/>
    <property type="match status" value="1"/>
</dbReference>
<dbReference type="EMBL" id="JAHHHD010000010">
    <property type="protein sequence ID" value="MBW4659234.1"/>
    <property type="molecule type" value="Genomic_DNA"/>
</dbReference>
<name>A0A951QAY1_9CYAN</name>
<accession>A0A951QAY1</accession>
<dbReference type="SUPFAM" id="SSF53756">
    <property type="entry name" value="UDP-Glycosyltransferase/glycogen phosphorylase"/>
    <property type="match status" value="1"/>
</dbReference>
<dbReference type="Proteomes" id="UP000757435">
    <property type="component" value="Unassembled WGS sequence"/>
</dbReference>
<dbReference type="Gene3D" id="3.40.50.2000">
    <property type="entry name" value="Glycogen Phosphorylase B"/>
    <property type="match status" value="2"/>
</dbReference>
<comment type="caution">
    <text evidence="2">The sequence shown here is derived from an EMBL/GenBank/DDBJ whole genome shotgun (WGS) entry which is preliminary data.</text>
</comment>
<protein>
    <submittedName>
        <fullName evidence="2">Glycosyltransferase</fullName>
    </submittedName>
</protein>